<evidence type="ECO:0000256" key="7">
    <source>
        <dbReference type="SAM" id="MobiDB-lite"/>
    </source>
</evidence>
<keyword evidence="1" id="KW-0479">Metal-binding</keyword>
<evidence type="ECO:0000256" key="4">
    <source>
        <dbReference type="ARBA" id="ARBA00022833"/>
    </source>
</evidence>
<keyword evidence="5" id="KW-0539">Nucleus</keyword>
<organism evidence="9 10">
    <name type="scientific">Aedes albopictus</name>
    <name type="common">Asian tiger mosquito</name>
    <name type="synonym">Stegomyia albopicta</name>
    <dbReference type="NCBI Taxonomy" id="7160"/>
    <lineage>
        <taxon>Eukaryota</taxon>
        <taxon>Metazoa</taxon>
        <taxon>Ecdysozoa</taxon>
        <taxon>Arthropoda</taxon>
        <taxon>Hexapoda</taxon>
        <taxon>Insecta</taxon>
        <taxon>Pterygota</taxon>
        <taxon>Neoptera</taxon>
        <taxon>Endopterygota</taxon>
        <taxon>Diptera</taxon>
        <taxon>Nematocera</taxon>
        <taxon>Culicoidea</taxon>
        <taxon>Culicidae</taxon>
        <taxon>Culicinae</taxon>
        <taxon>Aedini</taxon>
        <taxon>Aedes</taxon>
        <taxon>Stegomyia</taxon>
    </lineage>
</organism>
<feature type="domain" description="C2H2-type" evidence="8">
    <location>
        <begin position="169"/>
        <end position="197"/>
    </location>
</feature>
<keyword evidence="10" id="KW-1185">Reference proteome</keyword>
<dbReference type="SMART" id="SM00868">
    <property type="entry name" value="zf-AD"/>
    <property type="match status" value="1"/>
</dbReference>
<keyword evidence="2" id="KW-0677">Repeat</keyword>
<dbReference type="SUPFAM" id="SSF57667">
    <property type="entry name" value="beta-beta-alpha zinc fingers"/>
    <property type="match status" value="4"/>
</dbReference>
<evidence type="ECO:0000256" key="2">
    <source>
        <dbReference type="ARBA" id="ARBA00022737"/>
    </source>
</evidence>
<dbReference type="InterPro" id="IPR036236">
    <property type="entry name" value="Znf_C2H2_sf"/>
</dbReference>
<dbReference type="EnsemblMetazoa" id="AALFPA23_008034.R10808">
    <property type="protein sequence ID" value="AALFPA23_008034.P10808"/>
    <property type="gene ID" value="AALFPA23_008034"/>
</dbReference>
<protein>
    <recommendedName>
        <fullName evidence="8">C2H2-type domain-containing protein</fullName>
    </recommendedName>
</protein>
<dbReference type="InterPro" id="IPR012934">
    <property type="entry name" value="Znf_AD"/>
</dbReference>
<keyword evidence="3 6" id="KW-0863">Zinc-finger</keyword>
<dbReference type="Pfam" id="PF00096">
    <property type="entry name" value="zf-C2H2"/>
    <property type="match status" value="4"/>
</dbReference>
<feature type="region of interest" description="Disordered" evidence="7">
    <location>
        <begin position="100"/>
        <end position="142"/>
    </location>
</feature>
<dbReference type="PANTHER" id="PTHR24393">
    <property type="entry name" value="ZINC FINGER PROTEIN"/>
    <property type="match status" value="1"/>
</dbReference>
<name>A0ABM1YD46_AEDAL</name>
<dbReference type="PANTHER" id="PTHR24393:SF34">
    <property type="entry name" value="PR_SET DOMAIN 13"/>
    <property type="match status" value="1"/>
</dbReference>
<accession>A0ABM1YD46</accession>
<dbReference type="Pfam" id="PF07776">
    <property type="entry name" value="zf-AD"/>
    <property type="match status" value="1"/>
</dbReference>
<reference evidence="9" key="2">
    <citation type="submission" date="2025-05" db="UniProtKB">
        <authorList>
            <consortium name="EnsemblMetazoa"/>
        </authorList>
    </citation>
    <scope>IDENTIFICATION</scope>
    <source>
        <strain evidence="9">Foshan</strain>
    </source>
</reference>
<keyword evidence="4" id="KW-0862">Zinc</keyword>
<feature type="domain" description="C2H2-type" evidence="8">
    <location>
        <begin position="223"/>
        <end position="251"/>
    </location>
</feature>
<evidence type="ECO:0000256" key="1">
    <source>
        <dbReference type="ARBA" id="ARBA00022723"/>
    </source>
</evidence>
<evidence type="ECO:0000313" key="10">
    <source>
        <dbReference type="Proteomes" id="UP000069940"/>
    </source>
</evidence>
<evidence type="ECO:0000256" key="3">
    <source>
        <dbReference type="ARBA" id="ARBA00022771"/>
    </source>
</evidence>
<evidence type="ECO:0000313" key="9">
    <source>
        <dbReference type="EnsemblMetazoa" id="AALFPA23_008034.P10808"/>
    </source>
</evidence>
<dbReference type="Gene3D" id="3.40.1800.20">
    <property type="match status" value="1"/>
</dbReference>
<feature type="domain" description="C2H2-type" evidence="8">
    <location>
        <begin position="254"/>
        <end position="281"/>
    </location>
</feature>
<feature type="domain" description="C2H2-type" evidence="8">
    <location>
        <begin position="401"/>
        <end position="429"/>
    </location>
</feature>
<evidence type="ECO:0000256" key="5">
    <source>
        <dbReference type="ARBA" id="ARBA00023242"/>
    </source>
</evidence>
<feature type="compositionally biased region" description="Acidic residues" evidence="7">
    <location>
        <begin position="105"/>
        <end position="114"/>
    </location>
</feature>
<dbReference type="SMART" id="SM00355">
    <property type="entry name" value="ZnF_C2H2"/>
    <property type="match status" value="9"/>
</dbReference>
<dbReference type="Proteomes" id="UP000069940">
    <property type="component" value="Unassembled WGS sequence"/>
</dbReference>
<dbReference type="PROSITE" id="PS00028">
    <property type="entry name" value="ZINC_FINGER_C2H2_1"/>
    <property type="match status" value="7"/>
</dbReference>
<dbReference type="GeneID" id="109410326"/>
<dbReference type="InterPro" id="IPR013087">
    <property type="entry name" value="Znf_C2H2_type"/>
</dbReference>
<evidence type="ECO:0000259" key="8">
    <source>
        <dbReference type="PROSITE" id="PS50157"/>
    </source>
</evidence>
<feature type="domain" description="C2H2-type" evidence="8">
    <location>
        <begin position="430"/>
        <end position="458"/>
    </location>
</feature>
<feature type="domain" description="C2H2-type" evidence="8">
    <location>
        <begin position="313"/>
        <end position="340"/>
    </location>
</feature>
<dbReference type="PROSITE" id="PS50157">
    <property type="entry name" value="ZINC_FINGER_C2H2_2"/>
    <property type="match status" value="7"/>
</dbReference>
<dbReference type="RefSeq" id="XP_019539421.2">
    <property type="nucleotide sequence ID" value="XM_019683876.3"/>
</dbReference>
<feature type="domain" description="C2H2-type" evidence="8">
    <location>
        <begin position="284"/>
        <end position="312"/>
    </location>
</feature>
<evidence type="ECO:0000256" key="6">
    <source>
        <dbReference type="PROSITE-ProRule" id="PRU00042"/>
    </source>
</evidence>
<sequence length="480" mass="56735">MDITTCFMCGQKTANFHLMLDTKSKPELGISYIICQHFWFEEDVLQAATICEPCWQKVDQFHRYYQEVKLHHEQFLLGSNSVFIKQEEVEFEANEDFLENSTDIQEGEENQSDNDESKGDNEEESNQLSSEAGPVGKSLSKRKIAQQRRLALALERQKEDEFIKQHKSYYCDECPEKFETFSSIRRHMVVSHNKTYIRCCNAQYRARSRLFQHVQAVLNPEAFKCEICEKTYTLHSGYLRHKMDAHPEKDQLVFSCDRCPKTYSRETLLKRHIALHETLENERAKCNVCGRCFQTKKALKDHIDVIHEKTTNYICEICSKPFANRRLFLEHRLCHDVTEDQMKRQCPICKRWQKNPKSWKRHLSRHKAEGSHKCNQCDHVSVNSFALKVHIERRHLKNLKYVCDHCGKEYSRALTLKEHIANAHTGQPLYQCEHCDRSFFSNATMYTHRKKTHPQEYQEYIKARYGNKEAEEGIDEQQMS</sequence>
<proteinExistence type="predicted"/>
<dbReference type="Gene3D" id="3.30.160.60">
    <property type="entry name" value="Classic Zinc Finger"/>
    <property type="match status" value="6"/>
</dbReference>
<reference evidence="10" key="1">
    <citation type="journal article" date="2015" name="Proc. Natl. Acad. Sci. U.S.A.">
        <title>Genome sequence of the Asian Tiger mosquito, Aedes albopictus, reveals insights into its biology, genetics, and evolution.</title>
        <authorList>
            <person name="Chen X.G."/>
            <person name="Jiang X."/>
            <person name="Gu J."/>
            <person name="Xu M."/>
            <person name="Wu Y."/>
            <person name="Deng Y."/>
            <person name="Zhang C."/>
            <person name="Bonizzoni M."/>
            <person name="Dermauw W."/>
            <person name="Vontas J."/>
            <person name="Armbruster P."/>
            <person name="Huang X."/>
            <person name="Yang Y."/>
            <person name="Zhang H."/>
            <person name="He W."/>
            <person name="Peng H."/>
            <person name="Liu Y."/>
            <person name="Wu K."/>
            <person name="Chen J."/>
            <person name="Lirakis M."/>
            <person name="Topalis P."/>
            <person name="Van Leeuwen T."/>
            <person name="Hall A.B."/>
            <person name="Jiang X."/>
            <person name="Thorpe C."/>
            <person name="Mueller R.L."/>
            <person name="Sun C."/>
            <person name="Waterhouse R.M."/>
            <person name="Yan G."/>
            <person name="Tu Z.J."/>
            <person name="Fang X."/>
            <person name="James A.A."/>
        </authorList>
    </citation>
    <scope>NUCLEOTIDE SEQUENCE [LARGE SCALE GENOMIC DNA]</scope>
    <source>
        <strain evidence="10">Foshan</strain>
    </source>
</reference>